<name>A0A1U7NHI5_9FIRM</name>
<gene>
    <name evidence="1" type="ORF">BO222_03615</name>
</gene>
<reference evidence="1 2" key="1">
    <citation type="submission" date="2016-11" db="EMBL/GenBank/DDBJ databases">
        <title>Description of two novel members of the family Erysipelotrichaceae: Ileibacterium lipovorans gen. nov., sp. nov. and Dubosiella newyorkensis, gen. nov., sp. nov.</title>
        <authorList>
            <person name="Cox L.M."/>
            <person name="Sohn J."/>
            <person name="Tyrrell K.L."/>
            <person name="Citron D.M."/>
            <person name="Lawson P.A."/>
            <person name="Patel N.B."/>
            <person name="Iizumi T."/>
            <person name="Perez-Perez G.I."/>
            <person name="Goldstein E.J."/>
            <person name="Blaser M.J."/>
        </authorList>
    </citation>
    <scope>NUCLEOTIDE SEQUENCE [LARGE SCALE GENOMIC DNA]</scope>
    <source>
        <strain evidence="1 2">NYU-BL-A3</strain>
    </source>
</reference>
<evidence type="ECO:0008006" key="3">
    <source>
        <dbReference type="Google" id="ProtNLM"/>
    </source>
</evidence>
<proteinExistence type="predicted"/>
<protein>
    <recommendedName>
        <fullName evidence="3">Alternate signal-mediated exported protein</fullName>
    </recommendedName>
</protein>
<organism evidence="1 2">
    <name type="scientific">Ileibacterium valens</name>
    <dbReference type="NCBI Taxonomy" id="1862668"/>
    <lineage>
        <taxon>Bacteria</taxon>
        <taxon>Bacillati</taxon>
        <taxon>Bacillota</taxon>
        <taxon>Erysipelotrichia</taxon>
        <taxon>Erysipelotrichales</taxon>
        <taxon>Erysipelotrichaceae</taxon>
        <taxon>Ileibacterium</taxon>
    </lineage>
</organism>
<comment type="caution">
    <text evidence="1">The sequence shown here is derived from an EMBL/GenBank/DDBJ whole genome shotgun (WGS) entry which is preliminary data.</text>
</comment>
<dbReference type="Proteomes" id="UP000186341">
    <property type="component" value="Unassembled WGS sequence"/>
</dbReference>
<dbReference type="GeneID" id="82202307"/>
<dbReference type="AlphaFoldDB" id="A0A1U7NHI5"/>
<keyword evidence="2" id="KW-1185">Reference proteome</keyword>
<evidence type="ECO:0000313" key="2">
    <source>
        <dbReference type="Proteomes" id="UP000186341"/>
    </source>
</evidence>
<accession>A0A1U7NHI5</accession>
<dbReference type="RefSeq" id="WP_075818440.1">
    <property type="nucleotide sequence ID" value="NZ_CAPNHH010000042.1"/>
</dbReference>
<dbReference type="OrthoDB" id="1861853at2"/>
<sequence length="200" mass="21916">MNKHVFTPKNLLNASKRKAAVLSTICLLGIGGIGGSIAYLKLDTGKVQNTFTAGTVVSKIEEDFQDLVKKDVRVTNLGSVPVYIRAQLQFNWISENADQDGNSEMLPFKPDEGTDYTVVPGSSKWEKGSDGYYYYKEKVPAGETTENLVSSITFKKDMAPDGYVLNVDVLSQNIQAYPSDAVKETWGFIPDATTNQEVTG</sequence>
<dbReference type="EMBL" id="MPJW01000089">
    <property type="protein sequence ID" value="OLU41275.1"/>
    <property type="molecule type" value="Genomic_DNA"/>
</dbReference>
<evidence type="ECO:0000313" key="1">
    <source>
        <dbReference type="EMBL" id="OLU41275.1"/>
    </source>
</evidence>